<organism evidence="2">
    <name type="scientific">hydrothermal vent metagenome</name>
    <dbReference type="NCBI Taxonomy" id="652676"/>
    <lineage>
        <taxon>unclassified sequences</taxon>
        <taxon>metagenomes</taxon>
        <taxon>ecological metagenomes</taxon>
    </lineage>
</organism>
<keyword evidence="1" id="KW-1133">Transmembrane helix</keyword>
<sequence>MNCKEALNILEAVRPCSDDLNDPQFAEAVAWLNSDEECARLFDATQKLDTQISQAMQDVLVPAGLKKELIASLGLSEEEFSEEENSNKNESPVELVSPSFSRRRWLWVIVSSAACLVLGLYIWQQFPEEPKLLNIADLQKIATQQMGQWDQLSDYSGPFSNPKKVLGYHWTNGSIRTTPIPKNLPVDQNFHQPIALFGFQVKLDEAPHFDGVVLVVDAASIANPPKLDYFSASQANYITTDQGNFLTVVWRDENRVYICIVRDPQTLETLKSALSTSPA</sequence>
<protein>
    <submittedName>
        <fullName evidence="2">Uncharacterized protein</fullName>
    </submittedName>
</protein>
<dbReference type="AlphaFoldDB" id="A0A3B1DK49"/>
<evidence type="ECO:0000256" key="1">
    <source>
        <dbReference type="SAM" id="Phobius"/>
    </source>
</evidence>
<evidence type="ECO:0000313" key="2">
    <source>
        <dbReference type="EMBL" id="VAX36424.1"/>
    </source>
</evidence>
<name>A0A3B1DK49_9ZZZZ</name>
<feature type="transmembrane region" description="Helical" evidence="1">
    <location>
        <begin position="105"/>
        <end position="123"/>
    </location>
</feature>
<reference evidence="2" key="1">
    <citation type="submission" date="2018-06" db="EMBL/GenBank/DDBJ databases">
        <authorList>
            <person name="Zhirakovskaya E."/>
        </authorList>
    </citation>
    <scope>NUCLEOTIDE SEQUENCE</scope>
</reference>
<gene>
    <name evidence="2" type="ORF">MNBD_PLANCTO02-469</name>
</gene>
<keyword evidence="1" id="KW-0472">Membrane</keyword>
<accession>A0A3B1DK49</accession>
<proteinExistence type="predicted"/>
<dbReference type="EMBL" id="UOGL01000055">
    <property type="protein sequence ID" value="VAX36424.1"/>
    <property type="molecule type" value="Genomic_DNA"/>
</dbReference>
<keyword evidence="1" id="KW-0812">Transmembrane</keyword>